<feature type="domain" description="Transposase InsH N-terminal" evidence="2">
    <location>
        <begin position="21"/>
        <end position="115"/>
    </location>
</feature>
<dbReference type="GO" id="GO:0004803">
    <property type="term" value="F:transposase activity"/>
    <property type="evidence" value="ECO:0007669"/>
    <property type="project" value="InterPro"/>
</dbReference>
<evidence type="ECO:0000259" key="1">
    <source>
        <dbReference type="Pfam" id="PF01609"/>
    </source>
</evidence>
<dbReference type="GO" id="GO:0003677">
    <property type="term" value="F:DNA binding"/>
    <property type="evidence" value="ECO:0007669"/>
    <property type="project" value="InterPro"/>
</dbReference>
<dbReference type="AlphaFoldDB" id="A0A1F5TAY7"/>
<protein>
    <recommendedName>
        <fullName evidence="5">Transposase</fullName>
    </recommendedName>
</protein>
<name>A0A1F5TAY7_9BACT</name>
<sequence>MTNPEAEKTDKMLFKSEQEIYEAIVPADHPFRRLGKIVNFVDLVAPLSACYSDLGAEGIPLETGFKMLLVQFWEDYSDRQNEKAVRENLAVRWFCGFGLLDQTPDHSYFGKLRKRIGTQRLADLFNAVNAILANHGLFGNMFTFIDASSIITKTALWEERDKAIKLGEEKFNNSNVEKYAADKEARWGAKSKKKFWFGYKRHAAVDMRHGLIKKLAVTSADVLDYETVKNICPKQGMVFMDKLFDCKEADKWVAANGCFTATIRKRNNRRKNKDLDCWRSSIRMPFEGTFSKQRKRAKYRGRLKVTFQCFFEAIAFNLKKALRHISQSPMRVPA</sequence>
<evidence type="ECO:0000313" key="3">
    <source>
        <dbReference type="EMBL" id="OGF36059.1"/>
    </source>
</evidence>
<dbReference type="Proteomes" id="UP000178656">
    <property type="component" value="Unassembled WGS sequence"/>
</dbReference>
<organism evidence="3 4">
    <name type="scientific">Candidatus Falkowbacteria bacterium RIFOXYC2_FULL_48_21</name>
    <dbReference type="NCBI Taxonomy" id="1798005"/>
    <lineage>
        <taxon>Bacteria</taxon>
        <taxon>Candidatus Falkowiibacteriota</taxon>
    </lineage>
</organism>
<dbReference type="PANTHER" id="PTHR35604:SF2">
    <property type="entry name" value="TRANSPOSASE INSH FOR INSERTION SEQUENCE ELEMENT IS5A-RELATED"/>
    <property type="match status" value="1"/>
</dbReference>
<evidence type="ECO:0000259" key="2">
    <source>
        <dbReference type="Pfam" id="PF05598"/>
    </source>
</evidence>
<dbReference type="EMBL" id="MFGM01000040">
    <property type="protein sequence ID" value="OGF36059.1"/>
    <property type="molecule type" value="Genomic_DNA"/>
</dbReference>
<reference evidence="3 4" key="1">
    <citation type="journal article" date="2016" name="Nat. Commun.">
        <title>Thousands of microbial genomes shed light on interconnected biogeochemical processes in an aquifer system.</title>
        <authorList>
            <person name="Anantharaman K."/>
            <person name="Brown C.T."/>
            <person name="Hug L.A."/>
            <person name="Sharon I."/>
            <person name="Castelle C.J."/>
            <person name="Probst A.J."/>
            <person name="Thomas B.C."/>
            <person name="Singh A."/>
            <person name="Wilkins M.J."/>
            <person name="Karaoz U."/>
            <person name="Brodie E.L."/>
            <person name="Williams K.H."/>
            <person name="Hubbard S.S."/>
            <person name="Banfield J.F."/>
        </authorList>
    </citation>
    <scope>NUCLEOTIDE SEQUENCE [LARGE SCALE GENOMIC DNA]</scope>
</reference>
<dbReference type="PANTHER" id="PTHR35604">
    <property type="entry name" value="TRANSPOSASE INSH FOR INSERTION SEQUENCE ELEMENT IS5A-RELATED"/>
    <property type="match status" value="1"/>
</dbReference>
<evidence type="ECO:0008006" key="5">
    <source>
        <dbReference type="Google" id="ProtNLM"/>
    </source>
</evidence>
<dbReference type="InterPro" id="IPR008490">
    <property type="entry name" value="Transposase_InsH_N"/>
</dbReference>
<dbReference type="GO" id="GO:0006313">
    <property type="term" value="P:DNA transposition"/>
    <property type="evidence" value="ECO:0007669"/>
    <property type="project" value="InterPro"/>
</dbReference>
<accession>A0A1F5TAY7</accession>
<gene>
    <name evidence="3" type="ORF">A2482_04385</name>
</gene>
<evidence type="ECO:0000313" key="4">
    <source>
        <dbReference type="Proteomes" id="UP000178656"/>
    </source>
</evidence>
<feature type="domain" description="Transposase IS4-like" evidence="1">
    <location>
        <begin position="145"/>
        <end position="318"/>
    </location>
</feature>
<dbReference type="Pfam" id="PF05598">
    <property type="entry name" value="DUF772"/>
    <property type="match status" value="1"/>
</dbReference>
<proteinExistence type="predicted"/>
<comment type="caution">
    <text evidence="3">The sequence shown here is derived from an EMBL/GenBank/DDBJ whole genome shotgun (WGS) entry which is preliminary data.</text>
</comment>
<dbReference type="InterPro" id="IPR002559">
    <property type="entry name" value="Transposase_11"/>
</dbReference>
<dbReference type="Pfam" id="PF01609">
    <property type="entry name" value="DDE_Tnp_1"/>
    <property type="match status" value="1"/>
</dbReference>